<dbReference type="Gene3D" id="1.20.5.340">
    <property type="match status" value="1"/>
</dbReference>
<feature type="region of interest" description="Disordered" evidence="2">
    <location>
        <begin position="1124"/>
        <end position="1178"/>
    </location>
</feature>
<evidence type="ECO:0000313" key="4">
    <source>
        <dbReference type="Proteomes" id="UP000827284"/>
    </source>
</evidence>
<evidence type="ECO:0000313" key="3">
    <source>
        <dbReference type="EMBL" id="GJJ70720.1"/>
    </source>
</evidence>
<gene>
    <name evidence="3" type="ORF">EMPS_03070</name>
</gene>
<keyword evidence="4" id="KW-1185">Reference proteome</keyword>
<evidence type="ECO:0000256" key="2">
    <source>
        <dbReference type="SAM" id="MobiDB-lite"/>
    </source>
</evidence>
<feature type="compositionally biased region" description="Polar residues" evidence="2">
    <location>
        <begin position="1590"/>
        <end position="1610"/>
    </location>
</feature>
<name>A0A9P3LUJ1_9FUNG</name>
<feature type="region of interest" description="Disordered" evidence="2">
    <location>
        <begin position="1574"/>
        <end position="1626"/>
    </location>
</feature>
<protein>
    <submittedName>
        <fullName evidence="3">Uncharacterized protein</fullName>
    </submittedName>
</protein>
<organism evidence="3 4">
    <name type="scientific">Entomortierella parvispora</name>
    <dbReference type="NCBI Taxonomy" id="205924"/>
    <lineage>
        <taxon>Eukaryota</taxon>
        <taxon>Fungi</taxon>
        <taxon>Fungi incertae sedis</taxon>
        <taxon>Mucoromycota</taxon>
        <taxon>Mortierellomycotina</taxon>
        <taxon>Mortierellomycetes</taxon>
        <taxon>Mortierellales</taxon>
        <taxon>Mortierellaceae</taxon>
        <taxon>Entomortierella</taxon>
    </lineage>
</organism>
<feature type="compositionally biased region" description="Low complexity" evidence="2">
    <location>
        <begin position="1128"/>
        <end position="1175"/>
    </location>
</feature>
<feature type="coiled-coil region" evidence="1">
    <location>
        <begin position="1049"/>
        <end position="1119"/>
    </location>
</feature>
<reference evidence="3" key="2">
    <citation type="journal article" date="2022" name="Microbiol. Resour. Announc.">
        <title>Whole-Genome Sequence of Entomortierella parvispora E1425, a Mucoromycotan Fungus Associated with Burkholderiaceae-Related Endosymbiotic Bacteria.</title>
        <authorList>
            <person name="Herlambang A."/>
            <person name="Guo Y."/>
            <person name="Takashima Y."/>
            <person name="Narisawa K."/>
            <person name="Ohta H."/>
            <person name="Nishizawa T."/>
        </authorList>
    </citation>
    <scope>NUCLEOTIDE SEQUENCE</scope>
    <source>
        <strain evidence="3">E1425</strain>
    </source>
</reference>
<feature type="compositionally biased region" description="Acidic residues" evidence="2">
    <location>
        <begin position="745"/>
        <end position="760"/>
    </location>
</feature>
<feature type="region of interest" description="Disordered" evidence="2">
    <location>
        <begin position="648"/>
        <end position="667"/>
    </location>
</feature>
<reference evidence="3" key="1">
    <citation type="submission" date="2021-11" db="EMBL/GenBank/DDBJ databases">
        <authorList>
            <person name="Herlambang A."/>
            <person name="Guo Y."/>
            <person name="Takashima Y."/>
            <person name="Nishizawa T."/>
        </authorList>
    </citation>
    <scope>NUCLEOTIDE SEQUENCE</scope>
    <source>
        <strain evidence="3">E1425</strain>
    </source>
</reference>
<evidence type="ECO:0000256" key="1">
    <source>
        <dbReference type="SAM" id="Coils"/>
    </source>
</evidence>
<sequence>MSSSQDSMDMDMEIHLLDVSGASSKKTTISFIDDDDFVEEANSRLSEQTQEGALLLQQRVDFLLRDQSNALPGAENVQKTLKVLQQRFGLVIDECNKTLSALVADVMNRTRQTAFGFKDSAADDFISLTPSTLLMRRLAHLLQVKIVVVSTRASTLVIEPFLAPIVALVHVADSFEHMRTYCPLVVSNVAPQVIQSLLPSVSTPSILAPETSAPSVSPLSVFVSPVVAPPVTALSAGLPSTQGTPLAKYCPGARHQTYRKDKIGFDLEDAERCFLGKCTWHLRKVVKGGVEVAVKKIDDRKTSKRKKKVDDADIMEASRASLLEKESTRTRLPQNVLQDAIRDLEQNLRRPQGSISVKDFVDKLDDRQLEIFKVFVNDNFEVFWRDAVERKEKCSANEVEPRMKEDDLDKETLIRVCDLPIKRILRKEFDADTKEAIIDLLGESQTLLSDHMEEVQAACMKAHVEVFRGCLSDDWEDVDITGILPAGFQIRDPKLQKDPVVRVAKVSHDLLKKITKSEDKNADVVPDLRDLFSQNFLGFLAKKLLPPDRDSEPAEKKRKTEKENNHADWTTLVECIQKTASDDDNFRENAECPAGLSQTLNTLLRTAATDIANIWNGNIYGDIKRAVVRYLVRIHLRPLGEERYRQNKKKWAEKKMHSKAARKPRNRVESRRRKKLFSLLDQLDRTVRKCTNEWSGSTLILTDPTDNEPLYSRVDRVQRLLRLINIASTQSQGSTDDVDHQEVMLGDDGDYDDEEMDEDDGFREALEEEAKEEEVKGGSENATSDPCHAAAAEKELMRKAEPTSKHLRGLETVICKLLDIGELSGLVTKDIVRQHLFDSHTFKENEVDAAVKIINALRPFTPKPTSGTIPRHVLATGPFAYLANHLLHAMGFGDFTRKLYPISSAGKLHPLPLGSTGIREALCSSKKEHFDVFDAEGTLCSTQALGVKNAPVIFSAFFDMSVIHSICQKYGLVFADRLLFVDKNTVRIMGHGIRKDAPKNLFKEKRLKTKKSKKQREPSYNQLRQQELEKEGMTKPQAKKIADDLTDTIKVKEKALQGRNRKAANLEKQLKTLKSNFQDARVSVTDQFKTNMQKMRNDFHDVQREILRMRAEIKDLRQKKYDHNKYYSSTTSSSSSASSAPASSPASSSSAVPAGSSSSAPVNSSSSVPAGPFSSNPTIRRLGCLDKAESINIKGLVAEIEDNNLDPTNRQMVLMPGGTDPGAHVLFNTVPVPESTLISMKNRFDVLAGIEPEPPDYVPAALQQMRFPAAHQTKASNIRHHGGLTRQSQVRSKMVTETTIPGMAGPETISEVYTKLADTSITRASTSHAIEEAQELRRRVRKDLRIFENSKKMQNLRHYKELQLRRAYDRIAAKERKAFSRQANITADASSPPSSLQSPLISSLLITAPPRLQTNGFCLKCGIHHRPEPTLDRTSPERPRMSLQHLETCPKSRPVVIPLMLHGDAGMGVGSRLKGHSKMGGNKVPERHMRYTPVAKTPEHKSSQTCPFCFQLVRLARARRKKDGETRLVRVHGAIECTNPDCESYKVGYTQRGRDTNAAVNIALAGYVLVTSDPEDRATLPPFDPKRPTWSLSSNTRSTSTGEPSQSSCTEAGAMQELSLSSNYAQ</sequence>
<proteinExistence type="predicted"/>
<accession>A0A9P3LUJ1</accession>
<dbReference type="OrthoDB" id="2424936at2759"/>
<dbReference type="EMBL" id="BQFW01000004">
    <property type="protein sequence ID" value="GJJ70720.1"/>
    <property type="molecule type" value="Genomic_DNA"/>
</dbReference>
<feature type="region of interest" description="Disordered" evidence="2">
    <location>
        <begin position="1008"/>
        <end position="1037"/>
    </location>
</feature>
<feature type="region of interest" description="Disordered" evidence="2">
    <location>
        <begin position="730"/>
        <end position="760"/>
    </location>
</feature>
<comment type="caution">
    <text evidence="3">The sequence shown here is derived from an EMBL/GenBank/DDBJ whole genome shotgun (WGS) entry which is preliminary data.</text>
</comment>
<keyword evidence="1" id="KW-0175">Coiled coil</keyword>
<dbReference type="Proteomes" id="UP000827284">
    <property type="component" value="Unassembled WGS sequence"/>
</dbReference>